<evidence type="ECO:0000313" key="2">
    <source>
        <dbReference type="EMBL" id="KAF3439022.1"/>
    </source>
</evidence>
<keyword evidence="1" id="KW-0732">Signal</keyword>
<organism evidence="2 3">
    <name type="scientific">Rhamnella rubrinervis</name>
    <dbReference type="NCBI Taxonomy" id="2594499"/>
    <lineage>
        <taxon>Eukaryota</taxon>
        <taxon>Viridiplantae</taxon>
        <taxon>Streptophyta</taxon>
        <taxon>Embryophyta</taxon>
        <taxon>Tracheophyta</taxon>
        <taxon>Spermatophyta</taxon>
        <taxon>Magnoliopsida</taxon>
        <taxon>eudicotyledons</taxon>
        <taxon>Gunneridae</taxon>
        <taxon>Pentapetalae</taxon>
        <taxon>rosids</taxon>
        <taxon>fabids</taxon>
        <taxon>Rosales</taxon>
        <taxon>Rhamnaceae</taxon>
        <taxon>rhamnoid group</taxon>
        <taxon>Rhamneae</taxon>
        <taxon>Rhamnella</taxon>
    </lineage>
</organism>
<accession>A0A8K0DWU5</accession>
<dbReference type="AlphaFoldDB" id="A0A8K0DWU5"/>
<keyword evidence="3" id="KW-1185">Reference proteome</keyword>
<comment type="caution">
    <text evidence="2">The sequence shown here is derived from an EMBL/GenBank/DDBJ whole genome shotgun (WGS) entry which is preliminary data.</text>
</comment>
<evidence type="ECO:0008006" key="4">
    <source>
        <dbReference type="Google" id="ProtNLM"/>
    </source>
</evidence>
<evidence type="ECO:0000313" key="3">
    <source>
        <dbReference type="Proteomes" id="UP000796880"/>
    </source>
</evidence>
<gene>
    <name evidence="2" type="ORF">FNV43_RR17297</name>
</gene>
<proteinExistence type="predicted"/>
<reference evidence="2" key="1">
    <citation type="submission" date="2020-03" db="EMBL/GenBank/DDBJ databases">
        <title>A high-quality chromosome-level genome assembly of a woody plant with both climbing and erect habits, Rhamnella rubrinervis.</title>
        <authorList>
            <person name="Lu Z."/>
            <person name="Yang Y."/>
            <person name="Zhu X."/>
            <person name="Sun Y."/>
        </authorList>
    </citation>
    <scope>NUCLEOTIDE SEQUENCE</scope>
    <source>
        <strain evidence="2">BYM</strain>
        <tissue evidence="2">Leaf</tissue>
    </source>
</reference>
<feature type="signal peptide" evidence="1">
    <location>
        <begin position="1"/>
        <end position="27"/>
    </location>
</feature>
<name>A0A8K0DWU5_9ROSA</name>
<feature type="chain" id="PRO_5035425978" description="Secreted protein" evidence="1">
    <location>
        <begin position="28"/>
        <end position="106"/>
    </location>
</feature>
<protein>
    <recommendedName>
        <fullName evidence="4">Secreted protein</fullName>
    </recommendedName>
</protein>
<dbReference type="Proteomes" id="UP000796880">
    <property type="component" value="Unassembled WGS sequence"/>
</dbReference>
<sequence length="106" mass="11952">MRHYSCIVLMLFFIMLILFSEFNLVECRTLRSSKLVMKKYSNGRRLVGIASFSKASKRTVKATKAVAKDDHQIYTMSSGPSRKGSAKPEAGCELWIDGSPATWSQR</sequence>
<evidence type="ECO:0000256" key="1">
    <source>
        <dbReference type="SAM" id="SignalP"/>
    </source>
</evidence>
<dbReference type="EMBL" id="VOIH02000008">
    <property type="protein sequence ID" value="KAF3439022.1"/>
    <property type="molecule type" value="Genomic_DNA"/>
</dbReference>